<evidence type="ECO:0000259" key="6">
    <source>
        <dbReference type="PROSITE" id="PS50011"/>
    </source>
</evidence>
<evidence type="ECO:0000256" key="2">
    <source>
        <dbReference type="ARBA" id="ARBA00022679"/>
    </source>
</evidence>
<comment type="caution">
    <text evidence="7">The sequence shown here is derived from an EMBL/GenBank/DDBJ whole genome shotgun (WGS) entry which is preliminary data.</text>
</comment>
<reference evidence="7 8" key="1">
    <citation type="submission" date="2021-01" db="EMBL/GenBank/DDBJ databases">
        <title>Cercospora kikuchii MAFF 305040 whole genome shotgun sequence.</title>
        <authorList>
            <person name="Kashiwa T."/>
            <person name="Suzuki T."/>
        </authorList>
    </citation>
    <scope>NUCLEOTIDE SEQUENCE [LARGE SCALE GENOMIC DNA]</scope>
    <source>
        <strain evidence="7 8">MAFF 305040</strain>
    </source>
</reference>
<dbReference type="InterPro" id="IPR011009">
    <property type="entry name" value="Kinase-like_dom_sf"/>
</dbReference>
<dbReference type="Gene3D" id="1.10.510.10">
    <property type="entry name" value="Transferase(Phosphotransferase) domain 1"/>
    <property type="match status" value="1"/>
</dbReference>
<organism evidence="7 8">
    <name type="scientific">Cercospora kikuchii</name>
    <dbReference type="NCBI Taxonomy" id="84275"/>
    <lineage>
        <taxon>Eukaryota</taxon>
        <taxon>Fungi</taxon>
        <taxon>Dikarya</taxon>
        <taxon>Ascomycota</taxon>
        <taxon>Pezizomycotina</taxon>
        <taxon>Dothideomycetes</taxon>
        <taxon>Dothideomycetidae</taxon>
        <taxon>Mycosphaerellales</taxon>
        <taxon>Mycosphaerellaceae</taxon>
        <taxon>Cercospora</taxon>
    </lineage>
</organism>
<dbReference type="PROSITE" id="PS50011">
    <property type="entry name" value="PROTEIN_KINASE_DOM"/>
    <property type="match status" value="1"/>
</dbReference>
<accession>A0A9P3FEP1</accession>
<dbReference type="InterPro" id="IPR000719">
    <property type="entry name" value="Prot_kinase_dom"/>
</dbReference>
<evidence type="ECO:0000256" key="5">
    <source>
        <dbReference type="ARBA" id="ARBA00022840"/>
    </source>
</evidence>
<dbReference type="Gene3D" id="3.30.200.20">
    <property type="entry name" value="Phosphorylase Kinase, domain 1"/>
    <property type="match status" value="1"/>
</dbReference>
<dbReference type="GO" id="GO:0043484">
    <property type="term" value="P:regulation of RNA splicing"/>
    <property type="evidence" value="ECO:0007669"/>
    <property type="project" value="TreeGrafter"/>
</dbReference>
<dbReference type="InterPro" id="IPR051175">
    <property type="entry name" value="CLK_kinases"/>
</dbReference>
<name>A0A9P3FEP1_9PEZI</name>
<keyword evidence="4" id="KW-0418">Kinase</keyword>
<proteinExistence type="predicted"/>
<dbReference type="GO" id="GO:0004674">
    <property type="term" value="F:protein serine/threonine kinase activity"/>
    <property type="evidence" value="ECO:0007669"/>
    <property type="project" value="UniProtKB-KW"/>
</dbReference>
<dbReference type="SUPFAM" id="SSF56112">
    <property type="entry name" value="Protein kinase-like (PK-like)"/>
    <property type="match status" value="1"/>
</dbReference>
<dbReference type="GO" id="GO:0005634">
    <property type="term" value="C:nucleus"/>
    <property type="evidence" value="ECO:0007669"/>
    <property type="project" value="TreeGrafter"/>
</dbReference>
<dbReference type="AlphaFoldDB" id="A0A9P3FEP1"/>
<keyword evidence="1" id="KW-0723">Serine/threonine-protein kinase</keyword>
<evidence type="ECO:0000313" key="7">
    <source>
        <dbReference type="EMBL" id="GIZ44611.1"/>
    </source>
</evidence>
<feature type="domain" description="Protein kinase" evidence="6">
    <location>
        <begin position="93"/>
        <end position="431"/>
    </location>
</feature>
<keyword evidence="5" id="KW-0067">ATP-binding</keyword>
<gene>
    <name evidence="7" type="ORF">CKM354_000780400</name>
</gene>
<dbReference type="PANTHER" id="PTHR45646:SF11">
    <property type="entry name" value="SERINE_THREONINE-PROTEIN KINASE DOA"/>
    <property type="match status" value="1"/>
</dbReference>
<dbReference type="EMBL" id="BOLY01000004">
    <property type="protein sequence ID" value="GIZ44611.1"/>
    <property type="molecule type" value="Genomic_DNA"/>
</dbReference>
<evidence type="ECO:0000313" key="8">
    <source>
        <dbReference type="Proteomes" id="UP000825890"/>
    </source>
</evidence>
<evidence type="ECO:0000256" key="3">
    <source>
        <dbReference type="ARBA" id="ARBA00022741"/>
    </source>
</evidence>
<sequence>MTITLLLRRISKPAPVIQTVSSNWQTICRKHPLYHGWQVVRSSSNLPVRPRTFPTEGWPLLPTDVKFEEERLVGYRAEDFYPVKLGETFRSRYQVVAKLGFGTASTVWLCRDLHKDVLLTLKVCSIGTDESQEVAISQHLKFIDAEHPGKSHLRIALENFQIQGPHGFHQCLVFPALGVTLTNLRDLFDEKALEKTLLQKFLLVIVTALDLMHQAGVVHTAEDLSPNNILIGADENTIAKVEQAELDSPSPRKVLADRTIHLSYAMPTSYDPPVITDFGAARLGEPGQKYSGDVMPGVFRAPEVIAGIQWDSQIDIWSVGVMIWNLLEDGNLFDPIKDGHLDDEMHFAQMVSLMGPPPKQFLERCSQGRSFWDSEGNWIAATPIPHQTLESREVRLDGQDKVLLLNLMRKILKWLPEERPTAQDLFEDGFILQFMSEDVK</sequence>
<evidence type="ECO:0000256" key="4">
    <source>
        <dbReference type="ARBA" id="ARBA00022777"/>
    </source>
</evidence>
<keyword evidence="8" id="KW-1185">Reference proteome</keyword>
<dbReference type="PANTHER" id="PTHR45646">
    <property type="entry name" value="SERINE/THREONINE-PROTEIN KINASE DOA-RELATED"/>
    <property type="match status" value="1"/>
</dbReference>
<dbReference type="RefSeq" id="XP_044659098.1">
    <property type="nucleotide sequence ID" value="XM_044803163.1"/>
</dbReference>
<keyword evidence="2" id="KW-0808">Transferase</keyword>
<dbReference type="OrthoDB" id="5979581at2759"/>
<keyword evidence="3" id="KW-0547">Nucleotide-binding</keyword>
<protein>
    <recommendedName>
        <fullName evidence="6">Protein kinase domain-containing protein</fullName>
    </recommendedName>
</protein>
<dbReference type="Proteomes" id="UP000825890">
    <property type="component" value="Unassembled WGS sequence"/>
</dbReference>
<dbReference type="GO" id="GO:0005524">
    <property type="term" value="F:ATP binding"/>
    <property type="evidence" value="ECO:0007669"/>
    <property type="project" value="UniProtKB-KW"/>
</dbReference>
<dbReference type="Pfam" id="PF00069">
    <property type="entry name" value="Pkinase"/>
    <property type="match status" value="1"/>
</dbReference>
<dbReference type="GeneID" id="68293379"/>
<evidence type="ECO:0000256" key="1">
    <source>
        <dbReference type="ARBA" id="ARBA00022527"/>
    </source>
</evidence>
<dbReference type="SMART" id="SM00220">
    <property type="entry name" value="S_TKc"/>
    <property type="match status" value="1"/>
</dbReference>